<dbReference type="PANTHER" id="PTHR43574">
    <property type="entry name" value="EPIMERASE-RELATED"/>
    <property type="match status" value="1"/>
</dbReference>
<evidence type="ECO:0000313" key="20">
    <source>
        <dbReference type="EMBL" id="OAY75586.1"/>
    </source>
</evidence>
<dbReference type="EMBL" id="LSRQ01002056">
    <property type="protein sequence ID" value="OAY75586.1"/>
    <property type="molecule type" value="Genomic_DNA"/>
</dbReference>
<evidence type="ECO:0000256" key="8">
    <source>
        <dbReference type="ARBA" id="ARBA00022980"/>
    </source>
</evidence>
<feature type="domain" description="Small ribosomal subunit protein uS10" evidence="19">
    <location>
        <begin position="29"/>
        <end position="120"/>
    </location>
</feature>
<keyword evidence="6" id="KW-0963">Cytoplasm</keyword>
<evidence type="ECO:0000256" key="15">
    <source>
        <dbReference type="ARBA" id="ARBA00035450"/>
    </source>
</evidence>
<dbReference type="GO" id="GO:0015935">
    <property type="term" value="C:small ribosomal subunit"/>
    <property type="evidence" value="ECO:0007669"/>
    <property type="project" value="InterPro"/>
</dbReference>
<evidence type="ECO:0000256" key="5">
    <source>
        <dbReference type="ARBA" id="ARBA00011542"/>
    </source>
</evidence>
<evidence type="ECO:0000256" key="6">
    <source>
        <dbReference type="ARBA" id="ARBA00022490"/>
    </source>
</evidence>
<name>A0A199VFD6_ANACO</name>
<dbReference type="PRINTS" id="PR01713">
    <property type="entry name" value="NUCEPIMERASE"/>
</dbReference>
<evidence type="ECO:0000256" key="18">
    <source>
        <dbReference type="ARBA" id="ARBA00066697"/>
    </source>
</evidence>
<evidence type="ECO:0000256" key="17">
    <source>
        <dbReference type="ARBA" id="ARBA00050136"/>
    </source>
</evidence>
<keyword evidence="9" id="KW-1133">Transmembrane helix</keyword>
<keyword evidence="13" id="KW-0687">Ribonucleoprotein</keyword>
<dbReference type="Gene3D" id="3.30.70.600">
    <property type="entry name" value="Ribosomal protein S10 domain"/>
    <property type="match status" value="1"/>
</dbReference>
<comment type="subunit">
    <text evidence="5">Component of the 40S small ribosomal subunit.</text>
</comment>
<dbReference type="STRING" id="4615.A0A199VFD6"/>
<dbReference type="Proteomes" id="UP000092600">
    <property type="component" value="Unassembled WGS sequence"/>
</dbReference>
<dbReference type="GO" id="GO:0005829">
    <property type="term" value="C:cytosol"/>
    <property type="evidence" value="ECO:0007669"/>
    <property type="project" value="UniProtKB-ARBA"/>
</dbReference>
<evidence type="ECO:0000259" key="19">
    <source>
        <dbReference type="SMART" id="SM01403"/>
    </source>
</evidence>
<proteinExistence type="inferred from homology"/>
<sequence length="569" mass="62146">MAAAATPYGVMKGAKLGIEEPREQVNRIRITLSSKDVKNLEKVCADLVKGAKDKQLRVKGPVRIPTKVLHITTRKSPCGEGTNTWDRFEFRIHKRVIDLYSSPEVVKQITSITIEPGNPKPKPEKPPYNHPYHRLLPRWHHHHHHVPSLSKLSIWSFFALALFLALFLLSPKPHAPSSSSSSSSAAREERRRSLRAAAAAAGAWERSVRASAAPRRGAPGGLSVLVTGAAGFVGCHAAAALRRRGDGVVGLDSFNDYYDPSLKRARAALLWRAGVFVVEGDINDAPLLRKVFDAAPFSHVLHLAAQAGVRHALKNPSSYVASNVNGLVSLLEACRSADPQPAVVWASSSSVYGLNTRTPFSESDRTDRPASLYAATKKAGEEIAHVYNHIYGLSITGLRFFTVYGPWGRPDMAYFSFTRDILRGKPITVFEGPGHATVARDFTYIDDIVRGCLAAVDTAGKSTGSRGKKRGPAPLRVYNLGNTAPVPVAELVTILERLLKAKAIRKVVKMPRNGDVQFTHANISLAERELGYRPTTNLHTGLKKFVRWYLDYYGKKSGRHGGAGSISAS</sequence>
<dbReference type="InterPro" id="IPR005729">
    <property type="entry name" value="Ribosomal_uS10_euk/arc"/>
</dbReference>
<evidence type="ECO:0000256" key="11">
    <source>
        <dbReference type="ARBA" id="ARBA00023136"/>
    </source>
</evidence>
<keyword evidence="8" id="KW-0689">Ribosomal protein</keyword>
<organism evidence="20 21">
    <name type="scientific">Ananas comosus</name>
    <name type="common">Pineapple</name>
    <name type="synonym">Ananas ananas</name>
    <dbReference type="NCBI Taxonomy" id="4615"/>
    <lineage>
        <taxon>Eukaryota</taxon>
        <taxon>Viridiplantae</taxon>
        <taxon>Streptophyta</taxon>
        <taxon>Embryophyta</taxon>
        <taxon>Tracheophyta</taxon>
        <taxon>Spermatophyta</taxon>
        <taxon>Magnoliopsida</taxon>
        <taxon>Liliopsida</taxon>
        <taxon>Poales</taxon>
        <taxon>Bromeliaceae</taxon>
        <taxon>Bromelioideae</taxon>
        <taxon>Ananas</taxon>
    </lineage>
</organism>
<evidence type="ECO:0000256" key="13">
    <source>
        <dbReference type="ARBA" id="ARBA00023274"/>
    </source>
</evidence>
<evidence type="ECO:0000256" key="7">
    <source>
        <dbReference type="ARBA" id="ARBA00022692"/>
    </source>
</evidence>
<dbReference type="Gene3D" id="3.40.50.720">
    <property type="entry name" value="NAD(P)-binding Rossmann-like Domain"/>
    <property type="match status" value="1"/>
</dbReference>
<comment type="subcellular location">
    <subcellularLocation>
        <location evidence="2">Cytoplasm</location>
    </subcellularLocation>
    <subcellularLocation>
        <location evidence="1">Golgi apparatus</location>
        <location evidence="1">Golgi stack membrane</location>
        <topology evidence="1">Multi-pass membrane protein</topology>
    </subcellularLocation>
</comment>
<comment type="similarity">
    <text evidence="3">Belongs to the universal ribosomal protein uS10 family.</text>
</comment>
<dbReference type="FunFam" id="3.30.70.600:FF:000011">
    <property type="entry name" value="Uncharacterized protein"/>
    <property type="match status" value="1"/>
</dbReference>
<dbReference type="GO" id="GO:0032580">
    <property type="term" value="C:Golgi cisterna membrane"/>
    <property type="evidence" value="ECO:0007669"/>
    <property type="project" value="UniProtKB-SubCell"/>
</dbReference>
<dbReference type="FunFam" id="3.40.50.720:FF:000198">
    <property type="entry name" value="UDP-glucuronate 4-epimerase 3"/>
    <property type="match status" value="1"/>
</dbReference>
<keyword evidence="10" id="KW-0520">NAD</keyword>
<keyword evidence="11" id="KW-0472">Membrane</keyword>
<dbReference type="GO" id="GO:0003735">
    <property type="term" value="F:structural constituent of ribosome"/>
    <property type="evidence" value="ECO:0007669"/>
    <property type="project" value="InterPro"/>
</dbReference>
<dbReference type="EC" id="5.1.3.6" evidence="18"/>
<comment type="catalytic activity">
    <reaction evidence="17">
        <text>UDP-alpha-D-glucuronate = UDP-alpha-D-galacturonate</text>
        <dbReference type="Rhea" id="RHEA:11404"/>
        <dbReference type="ChEBI" id="CHEBI:57635"/>
        <dbReference type="ChEBI" id="CHEBI:58052"/>
        <dbReference type="EC" id="5.1.3.6"/>
    </reaction>
</comment>
<dbReference type="InterPro" id="IPR027486">
    <property type="entry name" value="Ribosomal_uS10_dom"/>
</dbReference>
<dbReference type="GO" id="GO:0050378">
    <property type="term" value="F:UDP-glucuronate 4-epimerase activity"/>
    <property type="evidence" value="ECO:0007669"/>
    <property type="project" value="UniProtKB-EC"/>
</dbReference>
<reference evidence="20 21" key="1">
    <citation type="journal article" date="2016" name="DNA Res.">
        <title>The draft genome of MD-2 pineapple using hybrid error correction of long reads.</title>
        <authorList>
            <person name="Redwan R.M."/>
            <person name="Saidin A."/>
            <person name="Kumar S.V."/>
        </authorList>
    </citation>
    <scope>NUCLEOTIDE SEQUENCE [LARGE SCALE GENOMIC DNA]</scope>
    <source>
        <strain evidence="21">cv. MD2</strain>
        <tissue evidence="20">Leaf</tissue>
    </source>
</reference>
<evidence type="ECO:0000256" key="3">
    <source>
        <dbReference type="ARBA" id="ARBA00007102"/>
    </source>
</evidence>
<evidence type="ECO:0000256" key="12">
    <source>
        <dbReference type="ARBA" id="ARBA00023235"/>
    </source>
</evidence>
<evidence type="ECO:0000256" key="1">
    <source>
        <dbReference type="ARBA" id="ARBA00004205"/>
    </source>
</evidence>
<dbReference type="GO" id="GO:0006412">
    <property type="term" value="P:translation"/>
    <property type="evidence" value="ECO:0007669"/>
    <property type="project" value="InterPro"/>
</dbReference>
<comment type="function">
    <text evidence="16">Component of the small ribosomal subunit. The ribosome is a large ribonucleoprotein complex responsible for the synthesis of proteins in the cell.</text>
</comment>
<comment type="caution">
    <text evidence="20">The sequence shown here is derived from an EMBL/GenBank/DDBJ whole genome shotgun (WGS) entry which is preliminary data.</text>
</comment>
<keyword evidence="12" id="KW-0413">Isomerase</keyword>
<dbReference type="InterPro" id="IPR001848">
    <property type="entry name" value="Ribosomal_uS10"/>
</dbReference>
<dbReference type="Pfam" id="PF01370">
    <property type="entry name" value="Epimerase"/>
    <property type="match status" value="1"/>
</dbReference>
<evidence type="ECO:0000256" key="16">
    <source>
        <dbReference type="ARBA" id="ARBA00045746"/>
    </source>
</evidence>
<keyword evidence="7" id="KW-0812">Transmembrane</keyword>
<accession>A0A199VFD6</accession>
<evidence type="ECO:0000256" key="10">
    <source>
        <dbReference type="ARBA" id="ARBA00023027"/>
    </source>
</evidence>
<protein>
    <recommendedName>
        <fullName evidence="14">Small ribosomal subunit protein uS10</fullName>
        <ecNumber evidence="18">5.1.3.6</ecNumber>
    </recommendedName>
    <alternativeName>
        <fullName evidence="15">40S ribosomal protein S20</fullName>
    </alternativeName>
</protein>
<evidence type="ECO:0000256" key="9">
    <source>
        <dbReference type="ARBA" id="ARBA00022989"/>
    </source>
</evidence>
<dbReference type="SUPFAM" id="SSF54999">
    <property type="entry name" value="Ribosomal protein S10"/>
    <property type="match status" value="1"/>
</dbReference>
<evidence type="ECO:0000256" key="14">
    <source>
        <dbReference type="ARBA" id="ARBA00035162"/>
    </source>
</evidence>
<evidence type="ECO:0000313" key="21">
    <source>
        <dbReference type="Proteomes" id="UP000092600"/>
    </source>
</evidence>
<dbReference type="HAMAP" id="MF_00508">
    <property type="entry name" value="Ribosomal_uS10"/>
    <property type="match status" value="1"/>
</dbReference>
<dbReference type="SUPFAM" id="SSF51735">
    <property type="entry name" value="NAD(P)-binding Rossmann-fold domains"/>
    <property type="match status" value="1"/>
</dbReference>
<dbReference type="Pfam" id="PF00338">
    <property type="entry name" value="Ribosomal_S10"/>
    <property type="match status" value="1"/>
</dbReference>
<dbReference type="NCBIfam" id="TIGR01046">
    <property type="entry name" value="uS10_euk_arch"/>
    <property type="match status" value="1"/>
</dbReference>
<evidence type="ECO:0000256" key="2">
    <source>
        <dbReference type="ARBA" id="ARBA00004496"/>
    </source>
</evidence>
<dbReference type="AlphaFoldDB" id="A0A199VFD6"/>
<gene>
    <name evidence="20" type="ORF">ACMD2_26670</name>
</gene>
<dbReference type="SMART" id="SM01403">
    <property type="entry name" value="Ribosomal_S10"/>
    <property type="match status" value="1"/>
</dbReference>
<comment type="similarity">
    <text evidence="4">Belongs to the NAD(P)-dependent epimerase/dehydratase family.</text>
</comment>
<dbReference type="InterPro" id="IPR036291">
    <property type="entry name" value="NAD(P)-bd_dom_sf"/>
</dbReference>
<dbReference type="InterPro" id="IPR001509">
    <property type="entry name" value="Epimerase_deHydtase"/>
</dbReference>
<dbReference type="InterPro" id="IPR036838">
    <property type="entry name" value="Ribosomal_uS10_dom_sf"/>
</dbReference>
<evidence type="ECO:0000256" key="4">
    <source>
        <dbReference type="ARBA" id="ARBA00007637"/>
    </source>
</evidence>